<dbReference type="RefSeq" id="WP_131153648.1">
    <property type="nucleotide sequence ID" value="NZ_CP036402.1"/>
</dbReference>
<dbReference type="OrthoDB" id="5174525at2"/>
<dbReference type="InterPro" id="IPR011195">
    <property type="entry name" value="UCP010256"/>
</dbReference>
<sequence length="461" mass="49881">MTVGTVTGDPTGRIDPGQPLVERVLGLTRALRAGGVPASTSDGMDAVRALASVDLADPRRVREALAATLCSSVTHRPLFDTLFDVHFAGTAAPPEVDAPRGAPAFVADLAGRVARGDDVAVAALAREAVGAFGRVQGRHGQEAHYASRVFAEVNLGGLLRRLLDAHGDDEDAFERRLAEDVYVARLRRFREEVEADARRREVARRGADAVARGAVSPLPEDVDLLRLSPGQEAELRRETRALARRIATRLARRRRRAADGRLDARRTLRRAAGTGGVPVAPAFAARRRTRPRLVVLADVSGSMARFARFTLLLCHALSDQFADVRSFAFVDALDEVTDLLAEPDPVAAIASLDASARVVRLDGHSDYGAALEGLATGYPDAVGPRTTLLVLGDARGNYRPSGETRLADLCRRARRAVWLNPEPATQWGTGDSYAARYTRHVDLMAECRTLRQLERLVPRLA</sequence>
<protein>
    <submittedName>
        <fullName evidence="1">VWA domain-containing protein</fullName>
    </submittedName>
</protein>
<name>A0A411YBS4_9ACTN</name>
<dbReference type="AlphaFoldDB" id="A0A411YBS4"/>
<proteinExistence type="predicted"/>
<gene>
    <name evidence="1" type="ORF">ER308_03130</name>
</gene>
<dbReference type="InterPro" id="IPR008912">
    <property type="entry name" value="Uncharacterised_CoxE"/>
</dbReference>
<dbReference type="PANTHER" id="PTHR39338:SF5">
    <property type="entry name" value="BLR6139 PROTEIN"/>
    <property type="match status" value="1"/>
</dbReference>
<accession>A0A411YBS4</accession>
<dbReference type="PANTHER" id="PTHR39338">
    <property type="entry name" value="BLL5662 PROTEIN-RELATED"/>
    <property type="match status" value="1"/>
</dbReference>
<dbReference type="Proteomes" id="UP000291469">
    <property type="component" value="Chromosome"/>
</dbReference>
<evidence type="ECO:0000313" key="1">
    <source>
        <dbReference type="EMBL" id="QBI18650.1"/>
    </source>
</evidence>
<keyword evidence="2" id="KW-1185">Reference proteome</keyword>
<organism evidence="1 2">
    <name type="scientific">Egibacter rhizosphaerae</name>
    <dbReference type="NCBI Taxonomy" id="1670831"/>
    <lineage>
        <taxon>Bacteria</taxon>
        <taxon>Bacillati</taxon>
        <taxon>Actinomycetota</taxon>
        <taxon>Nitriliruptoria</taxon>
        <taxon>Egibacterales</taxon>
        <taxon>Egibacteraceae</taxon>
        <taxon>Egibacter</taxon>
    </lineage>
</organism>
<dbReference type="Pfam" id="PF05762">
    <property type="entry name" value="VWA_CoxE"/>
    <property type="match status" value="1"/>
</dbReference>
<reference evidence="1 2" key="1">
    <citation type="submission" date="2019-01" db="EMBL/GenBank/DDBJ databases">
        <title>Egibacter rhizosphaerae EGI 80759T.</title>
        <authorList>
            <person name="Chen D.-D."/>
            <person name="Tian Y."/>
            <person name="Jiao J.-Y."/>
            <person name="Zhang X.-T."/>
            <person name="Zhang Y.-G."/>
            <person name="Zhang Y."/>
            <person name="Xiao M."/>
            <person name="Shu W.-S."/>
            <person name="Li W.-J."/>
        </authorList>
    </citation>
    <scope>NUCLEOTIDE SEQUENCE [LARGE SCALE GENOMIC DNA]</scope>
    <source>
        <strain evidence="1 2">EGI 80759</strain>
    </source>
</reference>
<evidence type="ECO:0000313" key="2">
    <source>
        <dbReference type="Proteomes" id="UP000291469"/>
    </source>
</evidence>
<dbReference type="KEGG" id="erz:ER308_03130"/>
<dbReference type="PIRSF" id="PIRSF010256">
    <property type="entry name" value="CoxE_vWa"/>
    <property type="match status" value="1"/>
</dbReference>
<dbReference type="EMBL" id="CP036402">
    <property type="protein sequence ID" value="QBI18650.1"/>
    <property type="molecule type" value="Genomic_DNA"/>
</dbReference>